<reference evidence="2 3" key="1">
    <citation type="journal article" date="2016" name="Mol. Biol. Evol.">
        <title>Comparative Genomics of Early-Diverging Mushroom-Forming Fungi Provides Insights into the Origins of Lignocellulose Decay Capabilities.</title>
        <authorList>
            <person name="Nagy L.G."/>
            <person name="Riley R."/>
            <person name="Tritt A."/>
            <person name="Adam C."/>
            <person name="Daum C."/>
            <person name="Floudas D."/>
            <person name="Sun H."/>
            <person name="Yadav J.S."/>
            <person name="Pangilinan J."/>
            <person name="Larsson K.H."/>
            <person name="Matsuura K."/>
            <person name="Barry K."/>
            <person name="Labutti K."/>
            <person name="Kuo R."/>
            <person name="Ohm R.A."/>
            <person name="Bhattacharya S.S."/>
            <person name="Shirouzu T."/>
            <person name="Yoshinaga Y."/>
            <person name="Martin F.M."/>
            <person name="Grigoriev I.V."/>
            <person name="Hibbett D.S."/>
        </authorList>
    </citation>
    <scope>NUCLEOTIDE SEQUENCE [LARGE SCALE GENOMIC DNA]</scope>
    <source>
        <strain evidence="2 3">CBS 109695</strain>
    </source>
</reference>
<sequence>MKFLSSFAVLTLAAVCALAPTLAAAIAMPDTNAARMARGLPPKSPIFKKRGSRTLYAPPAKRSNAPMCIAFNEGCSGLDDLRCCEFTACVIAGYSGSPIFVCSVFAFLFSPV</sequence>
<evidence type="ECO:0000256" key="1">
    <source>
        <dbReference type="SAM" id="SignalP"/>
    </source>
</evidence>
<dbReference type="Proteomes" id="UP000076532">
    <property type="component" value="Unassembled WGS sequence"/>
</dbReference>
<accession>A0A167X2P5</accession>
<gene>
    <name evidence="2" type="ORF">FIBSPDRAFT_876203</name>
</gene>
<keyword evidence="3" id="KW-1185">Reference proteome</keyword>
<evidence type="ECO:0000313" key="3">
    <source>
        <dbReference type="Proteomes" id="UP000076532"/>
    </source>
</evidence>
<evidence type="ECO:0008006" key="4">
    <source>
        <dbReference type="Google" id="ProtNLM"/>
    </source>
</evidence>
<keyword evidence="1" id="KW-0732">Signal</keyword>
<dbReference type="AlphaFoldDB" id="A0A167X2P5"/>
<proteinExistence type="predicted"/>
<dbReference type="OrthoDB" id="3167181at2759"/>
<protein>
    <recommendedName>
        <fullName evidence="4">WAP domain-containing protein</fullName>
    </recommendedName>
</protein>
<name>A0A167X2P5_9AGAM</name>
<dbReference type="EMBL" id="KV417774">
    <property type="protein sequence ID" value="KZP06759.1"/>
    <property type="molecule type" value="Genomic_DNA"/>
</dbReference>
<evidence type="ECO:0000313" key="2">
    <source>
        <dbReference type="EMBL" id="KZP06759.1"/>
    </source>
</evidence>
<feature type="chain" id="PRO_5007894216" description="WAP domain-containing protein" evidence="1">
    <location>
        <begin position="24"/>
        <end position="112"/>
    </location>
</feature>
<feature type="signal peptide" evidence="1">
    <location>
        <begin position="1"/>
        <end position="23"/>
    </location>
</feature>
<organism evidence="2 3">
    <name type="scientific">Athelia psychrophila</name>
    <dbReference type="NCBI Taxonomy" id="1759441"/>
    <lineage>
        <taxon>Eukaryota</taxon>
        <taxon>Fungi</taxon>
        <taxon>Dikarya</taxon>
        <taxon>Basidiomycota</taxon>
        <taxon>Agaricomycotina</taxon>
        <taxon>Agaricomycetes</taxon>
        <taxon>Agaricomycetidae</taxon>
        <taxon>Atheliales</taxon>
        <taxon>Atheliaceae</taxon>
        <taxon>Athelia</taxon>
    </lineage>
</organism>